<dbReference type="GO" id="GO:0008652">
    <property type="term" value="P:amino acid biosynthetic process"/>
    <property type="evidence" value="ECO:0007669"/>
    <property type="project" value="UniProtKB-KW"/>
</dbReference>
<dbReference type="Gene3D" id="2.160.10.10">
    <property type="entry name" value="Hexapeptide repeat proteins"/>
    <property type="match status" value="1"/>
</dbReference>
<dbReference type="InterPro" id="IPR045304">
    <property type="entry name" value="LbH_SAT"/>
</dbReference>
<evidence type="ECO:0000313" key="8">
    <source>
        <dbReference type="Proteomes" id="UP000273854"/>
    </source>
</evidence>
<dbReference type="PANTHER" id="PTHR42811">
    <property type="entry name" value="SERINE ACETYLTRANSFERASE"/>
    <property type="match status" value="1"/>
</dbReference>
<name>A0A3M5PA32_PSEVI</name>
<evidence type="ECO:0000256" key="5">
    <source>
        <dbReference type="ARBA" id="ARBA00023315"/>
    </source>
</evidence>
<comment type="caution">
    <text evidence="7">The sequence shown here is derived from an EMBL/GenBank/DDBJ whole genome shotgun (WGS) entry which is preliminary data.</text>
</comment>
<dbReference type="Pfam" id="PF00132">
    <property type="entry name" value="Hexapep"/>
    <property type="match status" value="1"/>
</dbReference>
<comment type="similarity">
    <text evidence="1">Belongs to the transferase hexapeptide repeat family.</text>
</comment>
<protein>
    <recommendedName>
        <fullName evidence="2">serine O-acetyltransferase</fullName>
        <ecNumber evidence="2">2.3.1.30</ecNumber>
    </recommendedName>
</protein>
<gene>
    <name evidence="7" type="ORF">ALP40_03034</name>
</gene>
<dbReference type="CDD" id="cd03354">
    <property type="entry name" value="LbH_SAT"/>
    <property type="match status" value="1"/>
</dbReference>
<keyword evidence="3" id="KW-0028">Amino-acid biosynthesis</keyword>
<dbReference type="InterPro" id="IPR011004">
    <property type="entry name" value="Trimer_LpxA-like_sf"/>
</dbReference>
<evidence type="ECO:0000256" key="1">
    <source>
        <dbReference type="ARBA" id="ARBA00007274"/>
    </source>
</evidence>
<dbReference type="OrthoDB" id="9801456at2"/>
<dbReference type="InterPro" id="IPR001451">
    <property type="entry name" value="Hexapep"/>
</dbReference>
<dbReference type="AlphaFoldDB" id="A0A3M5PA32"/>
<evidence type="ECO:0000313" key="7">
    <source>
        <dbReference type="EMBL" id="RMT81085.1"/>
    </source>
</evidence>
<dbReference type="InterPro" id="IPR042122">
    <property type="entry name" value="Ser_AcTrfase_N_sf"/>
</dbReference>
<comment type="catalytic activity">
    <reaction evidence="6">
        <text>L-serine + acetyl-CoA = O-acetyl-L-serine + CoA</text>
        <dbReference type="Rhea" id="RHEA:24560"/>
        <dbReference type="ChEBI" id="CHEBI:33384"/>
        <dbReference type="ChEBI" id="CHEBI:57287"/>
        <dbReference type="ChEBI" id="CHEBI:57288"/>
        <dbReference type="ChEBI" id="CHEBI:58340"/>
        <dbReference type="EC" id="2.3.1.30"/>
    </reaction>
</comment>
<accession>A0A3M5PA32</accession>
<dbReference type="SUPFAM" id="SSF51161">
    <property type="entry name" value="Trimeric LpxA-like enzymes"/>
    <property type="match status" value="1"/>
</dbReference>
<evidence type="ECO:0000256" key="6">
    <source>
        <dbReference type="ARBA" id="ARBA00049486"/>
    </source>
</evidence>
<evidence type="ECO:0000256" key="4">
    <source>
        <dbReference type="ARBA" id="ARBA00022679"/>
    </source>
</evidence>
<evidence type="ECO:0000256" key="3">
    <source>
        <dbReference type="ARBA" id="ARBA00022605"/>
    </source>
</evidence>
<sequence>METLSTLVHRTLRHYDQEALLYVKNLVTSALLECCSVEELKELQQTDSVNYIAEKSYEDLLVFSQKDPAAGGDPLYIAKNYTSYAAVLHYRVAHWVHMNHRPNACHSAAQSLAASISRRGKMLSGAEIDFRSRIGSRFVIDHGVGTVIGETTVIGNDCYILGGVILGARGISSNGAVPRHPKIGNHLQIGAFANVLGNVSVGDGAFIGPGCVITRDVPSGARVQVKTSLQVQLPE</sequence>
<organism evidence="7 8">
    <name type="scientific">Pseudomonas viridiflava</name>
    <name type="common">Phytomonas viridiflava</name>
    <dbReference type="NCBI Taxonomy" id="33069"/>
    <lineage>
        <taxon>Bacteria</taxon>
        <taxon>Pseudomonadati</taxon>
        <taxon>Pseudomonadota</taxon>
        <taxon>Gammaproteobacteria</taxon>
        <taxon>Pseudomonadales</taxon>
        <taxon>Pseudomonadaceae</taxon>
        <taxon>Pseudomonas</taxon>
    </lineage>
</organism>
<proteinExistence type="inferred from homology"/>
<dbReference type="EC" id="2.3.1.30" evidence="2"/>
<dbReference type="Gene3D" id="1.10.3130.10">
    <property type="entry name" value="serine acetyltransferase, domain 1"/>
    <property type="match status" value="1"/>
</dbReference>
<reference evidence="7 8" key="1">
    <citation type="submission" date="2018-08" db="EMBL/GenBank/DDBJ databases">
        <title>Recombination of ecologically and evolutionarily significant loci maintains genetic cohesion in the Pseudomonas syringae species complex.</title>
        <authorList>
            <person name="Dillon M."/>
            <person name="Thakur S."/>
            <person name="Almeida R.N.D."/>
            <person name="Weir B.S."/>
            <person name="Guttman D.S."/>
        </authorList>
    </citation>
    <scope>NUCLEOTIDE SEQUENCE [LARGE SCALE GENOMIC DNA]</scope>
    <source>
        <strain evidence="7 8">ICMP 19473</strain>
    </source>
</reference>
<evidence type="ECO:0000256" key="2">
    <source>
        <dbReference type="ARBA" id="ARBA00013266"/>
    </source>
</evidence>
<dbReference type="Proteomes" id="UP000273854">
    <property type="component" value="Unassembled WGS sequence"/>
</dbReference>
<keyword evidence="5" id="KW-0012">Acyltransferase</keyword>
<dbReference type="EMBL" id="RBTP01000037">
    <property type="protein sequence ID" value="RMT81085.1"/>
    <property type="molecule type" value="Genomic_DNA"/>
</dbReference>
<dbReference type="GO" id="GO:0009001">
    <property type="term" value="F:serine O-acetyltransferase activity"/>
    <property type="evidence" value="ECO:0007669"/>
    <property type="project" value="UniProtKB-EC"/>
</dbReference>
<dbReference type="RefSeq" id="WP_122208586.1">
    <property type="nucleotide sequence ID" value="NZ_RBTP01000037.1"/>
</dbReference>
<keyword evidence="4 7" id="KW-0808">Transferase</keyword>